<organism evidence="2">
    <name type="scientific">Neobodo designis</name>
    <name type="common">Flagellated protozoan</name>
    <name type="synonym">Bodo designis</name>
    <dbReference type="NCBI Taxonomy" id="312471"/>
    <lineage>
        <taxon>Eukaryota</taxon>
        <taxon>Discoba</taxon>
        <taxon>Euglenozoa</taxon>
        <taxon>Kinetoplastea</taxon>
        <taxon>Metakinetoplastina</taxon>
        <taxon>Neobodonida</taxon>
        <taxon>Neobodo</taxon>
    </lineage>
</organism>
<evidence type="ECO:0000313" key="2">
    <source>
        <dbReference type="EMBL" id="CAD9100065.1"/>
    </source>
</evidence>
<feature type="compositionally biased region" description="Low complexity" evidence="1">
    <location>
        <begin position="154"/>
        <end position="174"/>
    </location>
</feature>
<sequence>MATHAGFFDAYVYGECGTELRRFRVPVTEQTSVRQFAQDTLARFVKQTRFNAMTEVAVEDVRASGISLFYNDPVCAVVGPSEQLEIRLQGVKASDIAMRRIAVGAGVASTAVSPEMLAAQQQQQLQQQVVQPAQAAPAPIVAAPAASVKRTRDTPAVAPQAQQTTTTTTVEQPARAQPSAEPAGRKTAKAKMVTAATEEVTAEPEALGEARKNELAWGKEAHKNFAANYVSDPEALMRALRKKKREEAAAAKAAAKAAEAADGDVTFVKEVSSAAAAREKSTIGKAATAASSSTAAAAKPAANAAVTKQPAAVPVPVVAAPSIAAGGVGFVAGEQDYRPVGVARVLNFAGEDEQ</sequence>
<dbReference type="EMBL" id="HBGF01010141">
    <property type="protein sequence ID" value="CAD9100065.1"/>
    <property type="molecule type" value="Transcribed_RNA"/>
</dbReference>
<proteinExistence type="predicted"/>
<feature type="region of interest" description="Disordered" evidence="1">
    <location>
        <begin position="146"/>
        <end position="188"/>
    </location>
</feature>
<evidence type="ECO:0000256" key="1">
    <source>
        <dbReference type="SAM" id="MobiDB-lite"/>
    </source>
</evidence>
<gene>
    <name evidence="2" type="ORF">NDES1114_LOCUS6729</name>
</gene>
<dbReference type="AlphaFoldDB" id="A0A7S1PTI4"/>
<accession>A0A7S1PTI4</accession>
<reference evidence="2" key="1">
    <citation type="submission" date="2021-01" db="EMBL/GenBank/DDBJ databases">
        <authorList>
            <person name="Corre E."/>
            <person name="Pelletier E."/>
            <person name="Niang G."/>
            <person name="Scheremetjew M."/>
            <person name="Finn R."/>
            <person name="Kale V."/>
            <person name="Holt S."/>
            <person name="Cochrane G."/>
            <person name="Meng A."/>
            <person name="Brown T."/>
            <person name="Cohen L."/>
        </authorList>
    </citation>
    <scope>NUCLEOTIDE SEQUENCE</scope>
    <source>
        <strain evidence="2">CCAP 1951/1</strain>
    </source>
</reference>
<protein>
    <submittedName>
        <fullName evidence="2">Uncharacterized protein</fullName>
    </submittedName>
</protein>
<name>A0A7S1PTI4_NEODS</name>